<dbReference type="Gene3D" id="3.30.420.10">
    <property type="entry name" value="Ribonuclease H-like superfamily/Ribonuclease H"/>
    <property type="match status" value="1"/>
</dbReference>
<dbReference type="AlphaFoldDB" id="A0A2G2WUR4"/>
<dbReference type="OrthoDB" id="1306231at2759"/>
<organism evidence="5 6">
    <name type="scientific">Capsicum baccatum</name>
    <name type="common">Peruvian pepper</name>
    <dbReference type="NCBI Taxonomy" id="33114"/>
    <lineage>
        <taxon>Eukaryota</taxon>
        <taxon>Viridiplantae</taxon>
        <taxon>Streptophyta</taxon>
        <taxon>Embryophyta</taxon>
        <taxon>Tracheophyta</taxon>
        <taxon>Spermatophyta</taxon>
        <taxon>Magnoliopsida</taxon>
        <taxon>eudicotyledons</taxon>
        <taxon>Gunneridae</taxon>
        <taxon>Pentapetalae</taxon>
        <taxon>asterids</taxon>
        <taxon>lamiids</taxon>
        <taxon>Solanales</taxon>
        <taxon>Solanaceae</taxon>
        <taxon>Solanoideae</taxon>
        <taxon>Capsiceae</taxon>
        <taxon>Capsicum</taxon>
    </lineage>
</organism>
<dbReference type="Pfam" id="PF00931">
    <property type="entry name" value="NB-ARC"/>
    <property type="match status" value="1"/>
</dbReference>
<evidence type="ECO:0000259" key="3">
    <source>
        <dbReference type="Pfam" id="PF00931"/>
    </source>
</evidence>
<dbReference type="Pfam" id="PF23559">
    <property type="entry name" value="WHD_DRP"/>
    <property type="match status" value="1"/>
</dbReference>
<feature type="domain" description="NB-ARC" evidence="3">
    <location>
        <begin position="83"/>
        <end position="140"/>
    </location>
</feature>
<evidence type="ECO:0000259" key="4">
    <source>
        <dbReference type="Pfam" id="PF23559"/>
    </source>
</evidence>
<dbReference type="InterPro" id="IPR036388">
    <property type="entry name" value="WH-like_DNA-bd_sf"/>
</dbReference>
<proteinExistence type="predicted"/>
<dbReference type="Gene3D" id="1.10.10.10">
    <property type="entry name" value="Winged helix-like DNA-binding domain superfamily/Winged helix DNA-binding domain"/>
    <property type="match status" value="1"/>
</dbReference>
<dbReference type="GO" id="GO:0003676">
    <property type="term" value="F:nucleic acid binding"/>
    <property type="evidence" value="ECO:0007669"/>
    <property type="project" value="InterPro"/>
</dbReference>
<dbReference type="STRING" id="33114.A0A2G2WUR4"/>
<dbReference type="InterPro" id="IPR036397">
    <property type="entry name" value="RNaseH_sf"/>
</dbReference>
<dbReference type="PANTHER" id="PTHR45835">
    <property type="entry name" value="YALI0A06105P"/>
    <property type="match status" value="1"/>
</dbReference>
<reference evidence="5 6" key="1">
    <citation type="journal article" date="2017" name="Genome Biol.">
        <title>New reference genome sequences of hot pepper reveal the massive evolution of plant disease-resistance genes by retroduplication.</title>
        <authorList>
            <person name="Kim S."/>
            <person name="Park J."/>
            <person name="Yeom S.I."/>
            <person name="Kim Y.M."/>
            <person name="Seo E."/>
            <person name="Kim K.T."/>
            <person name="Kim M.S."/>
            <person name="Lee J.M."/>
            <person name="Cheong K."/>
            <person name="Shin H.S."/>
            <person name="Kim S.B."/>
            <person name="Han K."/>
            <person name="Lee J."/>
            <person name="Park M."/>
            <person name="Lee H.A."/>
            <person name="Lee H.Y."/>
            <person name="Lee Y."/>
            <person name="Oh S."/>
            <person name="Lee J.H."/>
            <person name="Choi E."/>
            <person name="Choi E."/>
            <person name="Lee S.E."/>
            <person name="Jeon J."/>
            <person name="Kim H."/>
            <person name="Choi G."/>
            <person name="Song H."/>
            <person name="Lee J."/>
            <person name="Lee S.C."/>
            <person name="Kwon J.K."/>
            <person name="Lee H.Y."/>
            <person name="Koo N."/>
            <person name="Hong Y."/>
            <person name="Kim R.W."/>
            <person name="Kang W.H."/>
            <person name="Huh J.H."/>
            <person name="Kang B.C."/>
            <person name="Yang T.J."/>
            <person name="Lee Y.H."/>
            <person name="Bennetzen J.L."/>
            <person name="Choi D."/>
        </authorList>
    </citation>
    <scope>NUCLEOTIDE SEQUENCE [LARGE SCALE GENOMIC DNA]</scope>
    <source>
        <strain evidence="6">cv. PBC81</strain>
    </source>
</reference>
<dbReference type="SUPFAM" id="SSF53098">
    <property type="entry name" value="Ribonuclease H-like"/>
    <property type="match status" value="1"/>
</dbReference>
<gene>
    <name evidence="5" type="ORF">CQW23_13206</name>
</gene>
<dbReference type="InterPro" id="IPR012337">
    <property type="entry name" value="RNaseH-like_sf"/>
</dbReference>
<evidence type="ECO:0000313" key="6">
    <source>
        <dbReference type="Proteomes" id="UP000224567"/>
    </source>
</evidence>
<keyword evidence="6" id="KW-1185">Reference proteome</keyword>
<sequence>MPGGASQDIALPLWKWEMINMDFITGLPRSQNQYDSIWVIADRMTKSAYFLPVRTNFLGDDYARLYIEDIVHLHRALISIISDRVHNFLHSFEERKRVILTSQKKEVSLHGKCHSDPLDLRLLRSEESWELLEKRVFGEEHCPDELKGSDEGDAIKLLPIVRSPKAVFSVPCKLSKGQRYYDLSIGDLWGGEGLVEPTDLKSVEEVMDLYVDELISSSLLTMRGVREQICQIHDLVHDFCLIKDRKEKLFDLMSSTVLSSSSSSDPMLRGMIIHYDEHLHTNEIPFLSNPD</sequence>
<comment type="caution">
    <text evidence="5">The sequence shown here is derived from an EMBL/GenBank/DDBJ whole genome shotgun (WGS) entry which is preliminary data.</text>
</comment>
<dbReference type="PANTHER" id="PTHR45835:SF91">
    <property type="entry name" value="RETROTRANSPOSON, TY3-GYPSY SUBCLASS-LIKE PROTEIN"/>
    <property type="match status" value="1"/>
</dbReference>
<dbReference type="InterPro" id="IPR058922">
    <property type="entry name" value="WHD_DRP"/>
</dbReference>
<protein>
    <submittedName>
        <fullName evidence="5">Uncharacterized protein</fullName>
    </submittedName>
</protein>
<keyword evidence="2" id="KW-0067">ATP-binding</keyword>
<reference evidence="6" key="2">
    <citation type="journal article" date="2017" name="J. Anim. Genet.">
        <title>Multiple reference genome sequences of hot pepper reveal the massive evolution of plant disease resistance genes by retroduplication.</title>
        <authorList>
            <person name="Kim S."/>
            <person name="Park J."/>
            <person name="Yeom S.-I."/>
            <person name="Kim Y.-M."/>
            <person name="Seo E."/>
            <person name="Kim K.-T."/>
            <person name="Kim M.-S."/>
            <person name="Lee J.M."/>
            <person name="Cheong K."/>
            <person name="Shin H.-S."/>
            <person name="Kim S.-B."/>
            <person name="Han K."/>
            <person name="Lee J."/>
            <person name="Park M."/>
            <person name="Lee H.-A."/>
            <person name="Lee H.-Y."/>
            <person name="Lee Y."/>
            <person name="Oh S."/>
            <person name="Lee J.H."/>
            <person name="Choi E."/>
            <person name="Choi E."/>
            <person name="Lee S.E."/>
            <person name="Jeon J."/>
            <person name="Kim H."/>
            <person name="Choi G."/>
            <person name="Song H."/>
            <person name="Lee J."/>
            <person name="Lee S.-C."/>
            <person name="Kwon J.-K."/>
            <person name="Lee H.-Y."/>
            <person name="Koo N."/>
            <person name="Hong Y."/>
            <person name="Kim R.W."/>
            <person name="Kang W.-H."/>
            <person name="Huh J.H."/>
            <person name="Kang B.-C."/>
            <person name="Yang T.-J."/>
            <person name="Lee Y.-H."/>
            <person name="Bennetzen J.L."/>
            <person name="Choi D."/>
        </authorList>
    </citation>
    <scope>NUCLEOTIDE SEQUENCE [LARGE SCALE GENOMIC DNA]</scope>
    <source>
        <strain evidence="6">cv. PBC81</strain>
    </source>
</reference>
<dbReference type="GO" id="GO:0043531">
    <property type="term" value="F:ADP binding"/>
    <property type="evidence" value="ECO:0007669"/>
    <property type="project" value="InterPro"/>
</dbReference>
<name>A0A2G2WUR4_CAPBA</name>
<accession>A0A2G2WUR4</accession>
<evidence type="ECO:0000313" key="5">
    <source>
        <dbReference type="EMBL" id="PHT48998.1"/>
    </source>
</evidence>
<feature type="domain" description="Disease resistance protein winged helix" evidence="4">
    <location>
        <begin position="187"/>
        <end position="239"/>
    </location>
</feature>
<dbReference type="InterPro" id="IPR002182">
    <property type="entry name" value="NB-ARC"/>
</dbReference>
<evidence type="ECO:0000256" key="2">
    <source>
        <dbReference type="ARBA" id="ARBA00022840"/>
    </source>
</evidence>
<keyword evidence="1" id="KW-0547">Nucleotide-binding</keyword>
<dbReference type="Proteomes" id="UP000224567">
    <property type="component" value="Unassembled WGS sequence"/>
</dbReference>
<dbReference type="EMBL" id="MLFT02000005">
    <property type="protein sequence ID" value="PHT48998.1"/>
    <property type="molecule type" value="Genomic_DNA"/>
</dbReference>
<evidence type="ECO:0000256" key="1">
    <source>
        <dbReference type="ARBA" id="ARBA00022741"/>
    </source>
</evidence>